<comment type="caution">
    <text evidence="1">The sequence shown here is derived from an EMBL/GenBank/DDBJ whole genome shotgun (WGS) entry which is preliminary data.</text>
</comment>
<reference evidence="1 2" key="1">
    <citation type="submission" date="2022-10" db="EMBL/GenBank/DDBJ databases">
        <title>Comparative genomic study of S. anginosus.</title>
        <authorList>
            <person name="Prasad A."/>
            <person name="Ene A."/>
            <person name="Jablonska S."/>
            <person name="Du J."/>
            <person name="Wolfe A.J."/>
            <person name="Putonti C."/>
        </authorList>
    </citation>
    <scope>NUCLEOTIDE SEQUENCE [LARGE SCALE GENOMIC DNA]</scope>
    <source>
        <strain evidence="1 2">UMB1339</strain>
    </source>
</reference>
<organism evidence="1 2">
    <name type="scientific">Streptococcus anginosus</name>
    <dbReference type="NCBI Taxonomy" id="1328"/>
    <lineage>
        <taxon>Bacteria</taxon>
        <taxon>Bacillati</taxon>
        <taxon>Bacillota</taxon>
        <taxon>Bacilli</taxon>
        <taxon>Lactobacillales</taxon>
        <taxon>Streptococcaceae</taxon>
        <taxon>Streptococcus</taxon>
        <taxon>Streptococcus anginosus group</taxon>
    </lineage>
</organism>
<dbReference type="EMBL" id="JAPAIP010000001">
    <property type="protein sequence ID" value="MCW1075751.1"/>
    <property type="molecule type" value="Genomic_DNA"/>
</dbReference>
<name>A0ABD4U2V0_STRAP</name>
<evidence type="ECO:0000313" key="1">
    <source>
        <dbReference type="EMBL" id="MCW1075751.1"/>
    </source>
</evidence>
<accession>A0ABD4U2V0</accession>
<evidence type="ECO:0008006" key="3">
    <source>
        <dbReference type="Google" id="ProtNLM"/>
    </source>
</evidence>
<dbReference type="Proteomes" id="UP001208682">
    <property type="component" value="Unassembled WGS sequence"/>
</dbReference>
<proteinExistence type="predicted"/>
<gene>
    <name evidence="1" type="ORF">OJ589_00960</name>
</gene>
<dbReference type="AlphaFoldDB" id="A0ABD4U2V0"/>
<dbReference type="RefSeq" id="WP_264348385.1">
    <property type="nucleotide sequence ID" value="NZ_JAPAIP010000001.1"/>
</dbReference>
<sequence length="165" mass="19074">MNKQKAIEKVKTMTVETFFSGTLFVKQQEVIAIIEQIGEPTSGCAEEAPRYLRNILARLRELPEHDRKVWLKGIMGEFERDFSHAKWLEGYKQGKFDGMFGCEKVQIPQYEVSIKASGQYLARTKLKEIAFMYKGACSRFTRKELEEDGFGWVFDCDGVKVQEVK</sequence>
<evidence type="ECO:0000313" key="2">
    <source>
        <dbReference type="Proteomes" id="UP001208682"/>
    </source>
</evidence>
<protein>
    <recommendedName>
        <fullName evidence="3">DUF1642 domain-containing protein</fullName>
    </recommendedName>
</protein>